<sequence length="650" mass="71523">MTAHHTDVDSTSGSTPALTKRWGRELKRLTRALRTLSAGNRTLLRASSEQELLQAMCDVIVGEGGYHGATVRYAREDAQKTLALEAYALAPGINADTDGWTHAVTFSWDDTEFGHNPAGIAFRTRRPYVCQNLLEPPVSPWQTEAVRLGYASSSAFPLVIDGEAIGTLGLCAAEPDAFDEDEVGLLSELAEDLAYGIANLRTRLKHREAEATIQRMACSDALTGLANRSGLRERLQFEIEKAREWNEPVALLFLDMIRLQDINDSLGYPSGDLLQQEVARRLAEGLTRDTLVARIGDGEFAIILPRSDAEHAMHMAQRLSSLLNEPTEIGGMRLDGRAAIGVALFPGHGTEPDALLRRARVAMAEAKRSGRSHAVYTVKIDQTYASRLALMGDLRQAIEKNELSLYCQPKVHVESSRLCGAEALVRWPHPERGILSTGQFIELAEHSGLITPLTHWVLESAFRHRYAWQAKGVTQPLSVNLSAHDLRDPALVGWIEGLMSTWGAEPDWIEFELTESALMQDPVRAVSTLGRLKQLGSRLFVDDFGIGHSSLSYLQKLPVDALKIDQSFVAPITEDRSSAAIVRLAVGLGHDLGLEVVAEGVENRAQWDRLAELGCDVIQGYYVGNPMPADQYGCWQQSSPWREPSVRTPG</sequence>
<dbReference type="PANTHER" id="PTHR44757">
    <property type="entry name" value="DIGUANYLATE CYCLASE DGCP"/>
    <property type="match status" value="1"/>
</dbReference>
<dbReference type="Pfam" id="PF13185">
    <property type="entry name" value="GAF_2"/>
    <property type="match status" value="1"/>
</dbReference>
<proteinExistence type="predicted"/>
<dbReference type="CDD" id="cd01948">
    <property type="entry name" value="EAL"/>
    <property type="match status" value="1"/>
</dbReference>
<evidence type="ECO:0000313" key="5">
    <source>
        <dbReference type="Proteomes" id="UP001626593"/>
    </source>
</evidence>
<dbReference type="SUPFAM" id="SSF141868">
    <property type="entry name" value="EAL domain-like"/>
    <property type="match status" value="1"/>
</dbReference>
<dbReference type="PROSITE" id="PS50887">
    <property type="entry name" value="GGDEF"/>
    <property type="match status" value="1"/>
</dbReference>
<dbReference type="PANTHER" id="PTHR44757:SF2">
    <property type="entry name" value="BIOFILM ARCHITECTURE MAINTENANCE PROTEIN MBAA"/>
    <property type="match status" value="1"/>
</dbReference>
<feature type="region of interest" description="Disordered" evidence="1">
    <location>
        <begin position="1"/>
        <end position="20"/>
    </location>
</feature>
<dbReference type="Proteomes" id="UP001626593">
    <property type="component" value="Chromosome"/>
</dbReference>
<protein>
    <submittedName>
        <fullName evidence="4">GGDEF domain-containing protein</fullName>
    </submittedName>
</protein>
<dbReference type="SMART" id="SM00052">
    <property type="entry name" value="EAL"/>
    <property type="match status" value="1"/>
</dbReference>
<evidence type="ECO:0000313" key="4">
    <source>
        <dbReference type="EMBL" id="WRL44191.1"/>
    </source>
</evidence>
<dbReference type="Gene3D" id="3.30.70.270">
    <property type="match status" value="1"/>
</dbReference>
<organism evidence="4 5">
    <name type="scientific">Aromatoleum evansii</name>
    <name type="common">Azoarcus evansii</name>
    <dbReference type="NCBI Taxonomy" id="59406"/>
    <lineage>
        <taxon>Bacteria</taxon>
        <taxon>Pseudomonadati</taxon>
        <taxon>Pseudomonadota</taxon>
        <taxon>Betaproteobacteria</taxon>
        <taxon>Rhodocyclales</taxon>
        <taxon>Rhodocyclaceae</taxon>
        <taxon>Aromatoleum</taxon>
    </lineage>
</organism>
<dbReference type="SMART" id="SM00065">
    <property type="entry name" value="GAF"/>
    <property type="match status" value="1"/>
</dbReference>
<dbReference type="InterPro" id="IPR029016">
    <property type="entry name" value="GAF-like_dom_sf"/>
</dbReference>
<gene>
    <name evidence="4" type="ORF">U5817_13325</name>
</gene>
<dbReference type="InterPro" id="IPR035919">
    <property type="entry name" value="EAL_sf"/>
</dbReference>
<feature type="domain" description="EAL" evidence="2">
    <location>
        <begin position="387"/>
        <end position="640"/>
    </location>
</feature>
<dbReference type="InterPro" id="IPR043128">
    <property type="entry name" value="Rev_trsase/Diguanyl_cyclase"/>
</dbReference>
<dbReference type="CDD" id="cd01949">
    <property type="entry name" value="GGDEF"/>
    <property type="match status" value="1"/>
</dbReference>
<accession>A0ABZ1AEA6</accession>
<dbReference type="SMART" id="SM00267">
    <property type="entry name" value="GGDEF"/>
    <property type="match status" value="1"/>
</dbReference>
<dbReference type="SUPFAM" id="SSF55073">
    <property type="entry name" value="Nucleotide cyclase"/>
    <property type="match status" value="1"/>
</dbReference>
<dbReference type="InterPro" id="IPR003018">
    <property type="entry name" value="GAF"/>
</dbReference>
<dbReference type="InterPro" id="IPR029787">
    <property type="entry name" value="Nucleotide_cyclase"/>
</dbReference>
<dbReference type="SUPFAM" id="SSF55781">
    <property type="entry name" value="GAF domain-like"/>
    <property type="match status" value="1"/>
</dbReference>
<dbReference type="Pfam" id="PF00990">
    <property type="entry name" value="GGDEF"/>
    <property type="match status" value="1"/>
</dbReference>
<dbReference type="NCBIfam" id="TIGR00254">
    <property type="entry name" value="GGDEF"/>
    <property type="match status" value="1"/>
</dbReference>
<feature type="domain" description="GGDEF" evidence="3">
    <location>
        <begin position="247"/>
        <end position="379"/>
    </location>
</feature>
<evidence type="ECO:0000259" key="2">
    <source>
        <dbReference type="PROSITE" id="PS50883"/>
    </source>
</evidence>
<dbReference type="InterPro" id="IPR001633">
    <property type="entry name" value="EAL_dom"/>
</dbReference>
<dbReference type="Gene3D" id="3.20.20.450">
    <property type="entry name" value="EAL domain"/>
    <property type="match status" value="1"/>
</dbReference>
<dbReference type="EMBL" id="CP141259">
    <property type="protein sequence ID" value="WRL44191.1"/>
    <property type="molecule type" value="Genomic_DNA"/>
</dbReference>
<evidence type="ECO:0000256" key="1">
    <source>
        <dbReference type="SAM" id="MobiDB-lite"/>
    </source>
</evidence>
<dbReference type="Pfam" id="PF00563">
    <property type="entry name" value="EAL"/>
    <property type="match status" value="1"/>
</dbReference>
<keyword evidence="5" id="KW-1185">Reference proteome</keyword>
<dbReference type="InterPro" id="IPR052155">
    <property type="entry name" value="Biofilm_reg_signaling"/>
</dbReference>
<dbReference type="RefSeq" id="WP_407277644.1">
    <property type="nucleotide sequence ID" value="NZ_CP141259.1"/>
</dbReference>
<evidence type="ECO:0000259" key="3">
    <source>
        <dbReference type="PROSITE" id="PS50887"/>
    </source>
</evidence>
<dbReference type="InterPro" id="IPR000160">
    <property type="entry name" value="GGDEF_dom"/>
</dbReference>
<reference evidence="4 5" key="1">
    <citation type="submission" date="2023-12" db="EMBL/GenBank/DDBJ databases">
        <title>A. evansii MAY27, complete genome.</title>
        <authorList>
            <person name="Wang Y."/>
        </authorList>
    </citation>
    <scope>NUCLEOTIDE SEQUENCE [LARGE SCALE GENOMIC DNA]</scope>
    <source>
        <strain evidence="4 5">MAY27</strain>
    </source>
</reference>
<dbReference type="PROSITE" id="PS50883">
    <property type="entry name" value="EAL"/>
    <property type="match status" value="1"/>
</dbReference>
<name>A0ABZ1AEA6_AROEV</name>
<dbReference type="Gene3D" id="3.30.450.40">
    <property type="match status" value="1"/>
</dbReference>